<dbReference type="SUPFAM" id="SSF53474">
    <property type="entry name" value="alpha/beta-Hydrolases"/>
    <property type="match status" value="1"/>
</dbReference>
<accession>A0A382VXF4</accession>
<dbReference type="InterPro" id="IPR002410">
    <property type="entry name" value="Peptidase_S33"/>
</dbReference>
<dbReference type="EMBL" id="UINC01155363">
    <property type="protein sequence ID" value="SVD51169.1"/>
    <property type="molecule type" value="Genomic_DNA"/>
</dbReference>
<evidence type="ECO:0000256" key="1">
    <source>
        <dbReference type="ARBA" id="ARBA00001585"/>
    </source>
</evidence>
<evidence type="ECO:0000256" key="4">
    <source>
        <dbReference type="ARBA" id="ARBA00022801"/>
    </source>
</evidence>
<dbReference type="Gene3D" id="3.40.50.1820">
    <property type="entry name" value="alpha/beta hydrolase"/>
    <property type="match status" value="1"/>
</dbReference>
<evidence type="ECO:0000313" key="6">
    <source>
        <dbReference type="EMBL" id="SVD51169.1"/>
    </source>
</evidence>
<evidence type="ECO:0000256" key="5">
    <source>
        <dbReference type="ARBA" id="ARBA00029605"/>
    </source>
</evidence>
<dbReference type="InterPro" id="IPR005944">
    <property type="entry name" value="Pro_iminopeptidase"/>
</dbReference>
<dbReference type="PANTHER" id="PTHR43722">
    <property type="entry name" value="PROLINE IMINOPEPTIDASE"/>
    <property type="match status" value="1"/>
</dbReference>
<keyword evidence="3" id="KW-0963">Cytoplasm</keyword>
<dbReference type="GO" id="GO:0005737">
    <property type="term" value="C:cytoplasm"/>
    <property type="evidence" value="ECO:0007669"/>
    <property type="project" value="InterPro"/>
</dbReference>
<dbReference type="GO" id="GO:0006508">
    <property type="term" value="P:proteolysis"/>
    <property type="evidence" value="ECO:0007669"/>
    <property type="project" value="InterPro"/>
</dbReference>
<gene>
    <name evidence="6" type="ORF">METZ01_LOCUS404023</name>
</gene>
<dbReference type="EC" id="3.4.11.5" evidence="2"/>
<protein>
    <recommendedName>
        <fullName evidence="2">prolyl aminopeptidase</fullName>
        <ecNumber evidence="2">3.4.11.5</ecNumber>
    </recommendedName>
    <alternativeName>
        <fullName evidence="5">Prolyl aminopeptidase</fullName>
    </alternativeName>
</protein>
<sequence length="77" mass="8325">MIPSDTLSLFPSLSPYDSRKLAVGDGHVLYLEQYGNPDGVPAVFLHGGPGSGCQSEQARLFNPKQHRIILFDQRGAG</sequence>
<evidence type="ECO:0000256" key="2">
    <source>
        <dbReference type="ARBA" id="ARBA00012568"/>
    </source>
</evidence>
<name>A0A382VXF4_9ZZZZ</name>
<dbReference type="InterPro" id="IPR029058">
    <property type="entry name" value="AB_hydrolase_fold"/>
</dbReference>
<evidence type="ECO:0000256" key="3">
    <source>
        <dbReference type="ARBA" id="ARBA00022490"/>
    </source>
</evidence>
<comment type="catalytic activity">
    <reaction evidence="1">
        <text>Release of N-terminal proline from a peptide.</text>
        <dbReference type="EC" id="3.4.11.5"/>
    </reaction>
</comment>
<dbReference type="AlphaFoldDB" id="A0A382VXF4"/>
<keyword evidence="4" id="KW-0378">Hydrolase</keyword>
<dbReference type="PANTHER" id="PTHR43722:SF1">
    <property type="entry name" value="PROLINE IMINOPEPTIDASE"/>
    <property type="match status" value="1"/>
</dbReference>
<dbReference type="GO" id="GO:0004177">
    <property type="term" value="F:aminopeptidase activity"/>
    <property type="evidence" value="ECO:0007669"/>
    <property type="project" value="UniProtKB-EC"/>
</dbReference>
<reference evidence="6" key="1">
    <citation type="submission" date="2018-05" db="EMBL/GenBank/DDBJ databases">
        <authorList>
            <person name="Lanie J.A."/>
            <person name="Ng W.-L."/>
            <person name="Kazmierczak K.M."/>
            <person name="Andrzejewski T.M."/>
            <person name="Davidsen T.M."/>
            <person name="Wayne K.J."/>
            <person name="Tettelin H."/>
            <person name="Glass J.I."/>
            <person name="Rusch D."/>
            <person name="Podicherti R."/>
            <person name="Tsui H.-C.T."/>
            <person name="Winkler M.E."/>
        </authorList>
    </citation>
    <scope>NUCLEOTIDE SEQUENCE</scope>
</reference>
<feature type="non-terminal residue" evidence="6">
    <location>
        <position position="77"/>
    </location>
</feature>
<dbReference type="PRINTS" id="PR00793">
    <property type="entry name" value="PROAMNOPTASE"/>
</dbReference>
<organism evidence="6">
    <name type="scientific">marine metagenome</name>
    <dbReference type="NCBI Taxonomy" id="408172"/>
    <lineage>
        <taxon>unclassified sequences</taxon>
        <taxon>metagenomes</taxon>
        <taxon>ecological metagenomes</taxon>
    </lineage>
</organism>
<proteinExistence type="predicted"/>